<evidence type="ECO:0000313" key="2">
    <source>
        <dbReference type="Proteomes" id="UP001221142"/>
    </source>
</evidence>
<dbReference type="Proteomes" id="UP001221142">
    <property type="component" value="Unassembled WGS sequence"/>
</dbReference>
<name>A0AAD7C907_9AGAR</name>
<proteinExistence type="predicted"/>
<dbReference type="EMBL" id="JARKIF010000004">
    <property type="protein sequence ID" value="KAJ7642193.1"/>
    <property type="molecule type" value="Genomic_DNA"/>
</dbReference>
<accession>A0AAD7C907</accession>
<keyword evidence="2" id="KW-1185">Reference proteome</keyword>
<sequence>MASQLSDRAAPSVVLRYSDRLKSKILTSLRPKSHAHSPNLPLYCNTLGGRRRDTSNDGATPGPDGSPPSTFDCFLEGLWPATNIVLYLFLDVFPPGPRLADLSRQPLLLDLQVRRCWIFKTTGWLTKHHQTTDADCSGQSKPVAHDNLMSAHYYTSAGLQPQTYQLLRQFQAPSGGSFLIGLVSTYSTTTSPGQRLLFRPVRDLEAFRKAVHPVEAMKFRKKRRVSVSINQIGTHPAGWISANFW</sequence>
<organism evidence="1 2">
    <name type="scientific">Roridomyces roridus</name>
    <dbReference type="NCBI Taxonomy" id="1738132"/>
    <lineage>
        <taxon>Eukaryota</taxon>
        <taxon>Fungi</taxon>
        <taxon>Dikarya</taxon>
        <taxon>Basidiomycota</taxon>
        <taxon>Agaricomycotina</taxon>
        <taxon>Agaricomycetes</taxon>
        <taxon>Agaricomycetidae</taxon>
        <taxon>Agaricales</taxon>
        <taxon>Marasmiineae</taxon>
        <taxon>Mycenaceae</taxon>
        <taxon>Roridomyces</taxon>
    </lineage>
</organism>
<evidence type="ECO:0000313" key="1">
    <source>
        <dbReference type="EMBL" id="KAJ7642193.1"/>
    </source>
</evidence>
<comment type="caution">
    <text evidence="1">The sequence shown here is derived from an EMBL/GenBank/DDBJ whole genome shotgun (WGS) entry which is preliminary data.</text>
</comment>
<reference evidence="1" key="1">
    <citation type="submission" date="2023-03" db="EMBL/GenBank/DDBJ databases">
        <title>Massive genome expansion in bonnet fungi (Mycena s.s.) driven by repeated elements and novel gene families across ecological guilds.</title>
        <authorList>
            <consortium name="Lawrence Berkeley National Laboratory"/>
            <person name="Harder C.B."/>
            <person name="Miyauchi S."/>
            <person name="Viragh M."/>
            <person name="Kuo A."/>
            <person name="Thoen E."/>
            <person name="Andreopoulos B."/>
            <person name="Lu D."/>
            <person name="Skrede I."/>
            <person name="Drula E."/>
            <person name="Henrissat B."/>
            <person name="Morin E."/>
            <person name="Kohler A."/>
            <person name="Barry K."/>
            <person name="LaButti K."/>
            <person name="Morin E."/>
            <person name="Salamov A."/>
            <person name="Lipzen A."/>
            <person name="Mereny Z."/>
            <person name="Hegedus B."/>
            <person name="Baldrian P."/>
            <person name="Stursova M."/>
            <person name="Weitz H."/>
            <person name="Taylor A."/>
            <person name="Grigoriev I.V."/>
            <person name="Nagy L.G."/>
            <person name="Martin F."/>
            <person name="Kauserud H."/>
        </authorList>
    </citation>
    <scope>NUCLEOTIDE SEQUENCE</scope>
    <source>
        <strain evidence="1">9284</strain>
    </source>
</reference>
<protein>
    <submittedName>
        <fullName evidence="1">Uncharacterized protein</fullName>
    </submittedName>
</protein>
<gene>
    <name evidence="1" type="ORF">FB45DRAFT_1000550</name>
</gene>
<dbReference type="AlphaFoldDB" id="A0AAD7C907"/>